<dbReference type="EMBL" id="AP017312">
    <property type="protein sequence ID" value="BAU27582.1"/>
    <property type="molecule type" value="Genomic_DNA"/>
</dbReference>
<dbReference type="PRINTS" id="PR00950">
    <property type="entry name" value="TYPE3IMSPROT"/>
</dbReference>
<keyword evidence="2" id="KW-1185">Reference proteome</keyword>
<dbReference type="KEGG" id="asoc:CB4_01756"/>
<protein>
    <submittedName>
        <fullName evidence="1">Flagellar biosynthetic protein FlhB</fullName>
    </submittedName>
</protein>
<dbReference type="GO" id="GO:0005886">
    <property type="term" value="C:plasma membrane"/>
    <property type="evidence" value="ECO:0007669"/>
    <property type="project" value="TreeGrafter"/>
</dbReference>
<keyword evidence="1" id="KW-0966">Cell projection</keyword>
<evidence type="ECO:0000313" key="2">
    <source>
        <dbReference type="Proteomes" id="UP000217696"/>
    </source>
</evidence>
<accession>A0A0U5BHE2</accession>
<dbReference type="OrthoDB" id="5244399at2"/>
<sequence length="94" mass="10477">MREPAKYPRKSAVALRYNLQEADAPRVIAKGKGLVADKIVEQAKENGIPVQEDPSLVQVLAGLELNEQIPVELYQVVAELLAFVYRTDRQSRSS</sequence>
<keyword evidence="1" id="KW-0969">Cilium</keyword>
<name>A0A0U5BHE2_9BACL</name>
<dbReference type="Proteomes" id="UP000217696">
    <property type="component" value="Chromosome"/>
</dbReference>
<dbReference type="GO" id="GO:0009306">
    <property type="term" value="P:protein secretion"/>
    <property type="evidence" value="ECO:0007669"/>
    <property type="project" value="InterPro"/>
</dbReference>
<gene>
    <name evidence="1" type="primary">flhB_2</name>
    <name evidence="1" type="ORF">CB4_01756</name>
</gene>
<dbReference type="PANTHER" id="PTHR30531:SF12">
    <property type="entry name" value="FLAGELLAR BIOSYNTHETIC PROTEIN FLHB"/>
    <property type="match status" value="1"/>
</dbReference>
<reference evidence="1 2" key="1">
    <citation type="submission" date="2015-12" db="EMBL/GenBank/DDBJ databases">
        <title>Genome sequence of Aneurinibacillus soli.</title>
        <authorList>
            <person name="Lee J.S."/>
            <person name="Lee K.C."/>
            <person name="Kim K.K."/>
            <person name="Lee B.W."/>
        </authorList>
    </citation>
    <scope>NUCLEOTIDE SEQUENCE [LARGE SCALE GENOMIC DNA]</scope>
    <source>
        <strain evidence="1 2">CB4</strain>
    </source>
</reference>
<organism evidence="1 2">
    <name type="scientific">Aneurinibacillus soli</name>
    <dbReference type="NCBI Taxonomy" id="1500254"/>
    <lineage>
        <taxon>Bacteria</taxon>
        <taxon>Bacillati</taxon>
        <taxon>Bacillota</taxon>
        <taxon>Bacilli</taxon>
        <taxon>Bacillales</taxon>
        <taxon>Paenibacillaceae</taxon>
        <taxon>Aneurinibacillus group</taxon>
        <taxon>Aneurinibacillus</taxon>
    </lineage>
</organism>
<evidence type="ECO:0000313" key="1">
    <source>
        <dbReference type="EMBL" id="BAU27582.1"/>
    </source>
</evidence>
<dbReference type="AlphaFoldDB" id="A0A0U5BHE2"/>
<dbReference type="InterPro" id="IPR006135">
    <property type="entry name" value="T3SS_substrate_exporter"/>
</dbReference>
<dbReference type="Gene3D" id="3.40.1690.10">
    <property type="entry name" value="secretion proteins EscU"/>
    <property type="match status" value="1"/>
</dbReference>
<keyword evidence="1" id="KW-0282">Flagellum</keyword>
<dbReference type="PANTHER" id="PTHR30531">
    <property type="entry name" value="FLAGELLAR BIOSYNTHETIC PROTEIN FLHB"/>
    <property type="match status" value="1"/>
</dbReference>
<dbReference type="SUPFAM" id="SSF160544">
    <property type="entry name" value="EscU C-terminal domain-like"/>
    <property type="match status" value="1"/>
</dbReference>
<proteinExistence type="predicted"/>
<dbReference type="Pfam" id="PF01312">
    <property type="entry name" value="Bac_export_2"/>
    <property type="match status" value="1"/>
</dbReference>
<dbReference type="RefSeq" id="WP_096465037.1">
    <property type="nucleotide sequence ID" value="NZ_AP017312.1"/>
</dbReference>
<dbReference type="InterPro" id="IPR029025">
    <property type="entry name" value="T3SS_substrate_exporter_C"/>
</dbReference>